<organism evidence="1">
    <name type="scientific">Anguilla anguilla</name>
    <name type="common">European freshwater eel</name>
    <name type="synonym">Muraena anguilla</name>
    <dbReference type="NCBI Taxonomy" id="7936"/>
    <lineage>
        <taxon>Eukaryota</taxon>
        <taxon>Metazoa</taxon>
        <taxon>Chordata</taxon>
        <taxon>Craniata</taxon>
        <taxon>Vertebrata</taxon>
        <taxon>Euteleostomi</taxon>
        <taxon>Actinopterygii</taxon>
        <taxon>Neopterygii</taxon>
        <taxon>Teleostei</taxon>
        <taxon>Anguilliformes</taxon>
        <taxon>Anguillidae</taxon>
        <taxon>Anguilla</taxon>
    </lineage>
</organism>
<reference evidence="1" key="1">
    <citation type="submission" date="2014-11" db="EMBL/GenBank/DDBJ databases">
        <authorList>
            <person name="Amaro Gonzalez C."/>
        </authorList>
    </citation>
    <scope>NUCLEOTIDE SEQUENCE</scope>
</reference>
<name>A0A0E9Q4B4_ANGAN</name>
<reference evidence="1" key="2">
    <citation type="journal article" date="2015" name="Fish Shellfish Immunol.">
        <title>Early steps in the European eel (Anguilla anguilla)-Vibrio vulnificus interaction in the gills: Role of the RtxA13 toxin.</title>
        <authorList>
            <person name="Callol A."/>
            <person name="Pajuelo D."/>
            <person name="Ebbesson L."/>
            <person name="Teles M."/>
            <person name="MacKenzie S."/>
            <person name="Amaro C."/>
        </authorList>
    </citation>
    <scope>NUCLEOTIDE SEQUENCE</scope>
</reference>
<protein>
    <submittedName>
        <fullName evidence="1">Uncharacterized protein</fullName>
    </submittedName>
</protein>
<proteinExistence type="predicted"/>
<dbReference type="AlphaFoldDB" id="A0A0E9Q4B4"/>
<accession>A0A0E9Q4B4</accession>
<dbReference type="EMBL" id="GBXM01097639">
    <property type="protein sequence ID" value="JAH10938.1"/>
    <property type="molecule type" value="Transcribed_RNA"/>
</dbReference>
<sequence length="60" mass="6885">MLNAVSCIHTYWMPILTSDCMFNQAFFLCLFIKCRAASQLTDRSLTCFNTAIDMQITARL</sequence>
<evidence type="ECO:0000313" key="1">
    <source>
        <dbReference type="EMBL" id="JAH10938.1"/>
    </source>
</evidence>